<evidence type="ECO:0000256" key="3">
    <source>
        <dbReference type="ARBA" id="ARBA00022543"/>
    </source>
</evidence>
<evidence type="ECO:0000256" key="7">
    <source>
        <dbReference type="ARBA" id="ARBA00022989"/>
    </source>
</evidence>
<evidence type="ECO:0000313" key="20">
    <source>
        <dbReference type="Proteomes" id="UP001353858"/>
    </source>
</evidence>
<evidence type="ECO:0000256" key="12">
    <source>
        <dbReference type="ARBA" id="ARBA00023180"/>
    </source>
</evidence>
<evidence type="ECO:0000256" key="9">
    <source>
        <dbReference type="ARBA" id="ARBA00023040"/>
    </source>
</evidence>
<keyword evidence="12" id="KW-0325">Glycoprotein</keyword>
<evidence type="ECO:0000313" key="19">
    <source>
        <dbReference type="EMBL" id="KAK4881994.1"/>
    </source>
</evidence>
<keyword evidence="20" id="KW-1185">Reference proteome</keyword>
<dbReference type="GO" id="GO:0007602">
    <property type="term" value="P:phototransduction"/>
    <property type="evidence" value="ECO:0007669"/>
    <property type="project" value="UniProtKB-KW"/>
</dbReference>
<dbReference type="Gene3D" id="1.20.1070.10">
    <property type="entry name" value="Rhodopsin 7-helix transmembrane proteins"/>
    <property type="match status" value="1"/>
</dbReference>
<feature type="transmembrane region" description="Helical" evidence="17">
    <location>
        <begin position="323"/>
        <end position="352"/>
    </location>
</feature>
<dbReference type="PROSITE" id="PS00238">
    <property type="entry name" value="OPSIN"/>
    <property type="match status" value="1"/>
</dbReference>
<dbReference type="Pfam" id="PF00001">
    <property type="entry name" value="7tm_1"/>
    <property type="match status" value="1"/>
</dbReference>
<feature type="transmembrane region" description="Helical" evidence="17">
    <location>
        <begin position="234"/>
        <end position="255"/>
    </location>
</feature>
<comment type="similarity">
    <text evidence="2 15">Belongs to the G-protein coupled receptor 1 family.</text>
</comment>
<evidence type="ECO:0000259" key="18">
    <source>
        <dbReference type="PROSITE" id="PS50262"/>
    </source>
</evidence>
<evidence type="ECO:0000256" key="2">
    <source>
        <dbReference type="ARBA" id="ARBA00010663"/>
    </source>
</evidence>
<evidence type="ECO:0000256" key="17">
    <source>
        <dbReference type="SAM" id="Phobius"/>
    </source>
</evidence>
<dbReference type="PROSITE" id="PS00237">
    <property type="entry name" value="G_PROTEIN_RECEP_F1_1"/>
    <property type="match status" value="1"/>
</dbReference>
<accession>A0AAN7PCB8</accession>
<keyword evidence="5 15" id="KW-0812">Transmembrane</keyword>
<keyword evidence="7 17" id="KW-1133">Transmembrane helix</keyword>
<keyword evidence="3" id="KW-0600">Photoreceptor protein</keyword>
<evidence type="ECO:0000256" key="16">
    <source>
        <dbReference type="SAM" id="MobiDB-lite"/>
    </source>
</evidence>
<keyword evidence="4" id="KW-0716">Sensory transduction</keyword>
<evidence type="ECO:0000256" key="6">
    <source>
        <dbReference type="ARBA" id="ARBA00022925"/>
    </source>
</evidence>
<keyword evidence="11 15" id="KW-0675">Receptor</keyword>
<comment type="subcellular location">
    <subcellularLocation>
        <location evidence="1">Membrane</location>
        <topology evidence="1">Multi-pass membrane protein</topology>
    </subcellularLocation>
</comment>
<feature type="region of interest" description="Disordered" evidence="16">
    <location>
        <begin position="467"/>
        <end position="492"/>
    </location>
</feature>
<evidence type="ECO:0000256" key="14">
    <source>
        <dbReference type="ARBA" id="ARBA00023305"/>
    </source>
</evidence>
<reference evidence="20" key="1">
    <citation type="submission" date="2023-01" db="EMBL/GenBank/DDBJ databases">
        <title>Key to firefly adult light organ development and bioluminescence: homeobox transcription factors regulate luciferase expression and transportation to peroxisome.</title>
        <authorList>
            <person name="Fu X."/>
        </authorList>
    </citation>
    <scope>NUCLEOTIDE SEQUENCE [LARGE SCALE GENOMIC DNA]</scope>
</reference>
<evidence type="ECO:0000256" key="15">
    <source>
        <dbReference type="RuleBase" id="RU000688"/>
    </source>
</evidence>
<keyword evidence="13 15" id="KW-0807">Transducer</keyword>
<dbReference type="GO" id="GO:0007601">
    <property type="term" value="P:visual perception"/>
    <property type="evidence" value="ECO:0007669"/>
    <property type="project" value="UniProtKB-KW"/>
</dbReference>
<feature type="region of interest" description="Disordered" evidence="16">
    <location>
        <begin position="523"/>
        <end position="547"/>
    </location>
</feature>
<protein>
    <recommendedName>
        <fullName evidence="18">G-protein coupled receptors family 1 profile domain-containing protein</fullName>
    </recommendedName>
</protein>
<comment type="caution">
    <text evidence="19">The sequence shown here is derived from an EMBL/GenBank/DDBJ whole genome shotgun (WGS) entry which is preliminary data.</text>
</comment>
<gene>
    <name evidence="19" type="ORF">RN001_005313</name>
</gene>
<dbReference type="InterPro" id="IPR017452">
    <property type="entry name" value="GPCR_Rhodpsn_7TM"/>
</dbReference>
<dbReference type="AlphaFoldDB" id="A0AAN7PCB8"/>
<organism evidence="19 20">
    <name type="scientific">Aquatica leii</name>
    <dbReference type="NCBI Taxonomy" id="1421715"/>
    <lineage>
        <taxon>Eukaryota</taxon>
        <taxon>Metazoa</taxon>
        <taxon>Ecdysozoa</taxon>
        <taxon>Arthropoda</taxon>
        <taxon>Hexapoda</taxon>
        <taxon>Insecta</taxon>
        <taxon>Pterygota</taxon>
        <taxon>Neoptera</taxon>
        <taxon>Endopterygota</taxon>
        <taxon>Coleoptera</taxon>
        <taxon>Polyphaga</taxon>
        <taxon>Elateriformia</taxon>
        <taxon>Elateroidea</taxon>
        <taxon>Lampyridae</taxon>
        <taxon>Luciolinae</taxon>
        <taxon>Aquatica</taxon>
    </lineage>
</organism>
<feature type="transmembrane region" description="Helical" evidence="17">
    <location>
        <begin position="276"/>
        <end position="294"/>
    </location>
</feature>
<keyword evidence="9 15" id="KW-0297">G-protein coupled receptor</keyword>
<dbReference type="InterPro" id="IPR050125">
    <property type="entry name" value="GPCR_opsins"/>
</dbReference>
<dbReference type="Proteomes" id="UP001353858">
    <property type="component" value="Unassembled WGS sequence"/>
</dbReference>
<evidence type="ECO:0000256" key="13">
    <source>
        <dbReference type="ARBA" id="ARBA00023224"/>
    </source>
</evidence>
<feature type="domain" description="G-protein coupled receptors family 1 profile" evidence="18">
    <location>
        <begin position="185"/>
        <end position="436"/>
    </location>
</feature>
<dbReference type="GO" id="GO:0009881">
    <property type="term" value="F:photoreceptor activity"/>
    <property type="evidence" value="ECO:0007669"/>
    <property type="project" value="UniProtKB-KW"/>
</dbReference>
<dbReference type="SUPFAM" id="SSF81321">
    <property type="entry name" value="Family A G protein-coupled receptor-like"/>
    <property type="match status" value="1"/>
</dbReference>
<evidence type="ECO:0000256" key="4">
    <source>
        <dbReference type="ARBA" id="ARBA00022606"/>
    </source>
</evidence>
<dbReference type="EMBL" id="JARPUR010000002">
    <property type="protein sequence ID" value="KAK4881994.1"/>
    <property type="molecule type" value="Genomic_DNA"/>
</dbReference>
<feature type="compositionally biased region" description="Polar residues" evidence="16">
    <location>
        <begin position="526"/>
        <end position="546"/>
    </location>
</feature>
<evidence type="ECO:0000256" key="8">
    <source>
        <dbReference type="ARBA" id="ARBA00022991"/>
    </source>
</evidence>
<keyword evidence="8" id="KW-0157">Chromophore</keyword>
<dbReference type="GO" id="GO:0016020">
    <property type="term" value="C:membrane"/>
    <property type="evidence" value="ECO:0007669"/>
    <property type="project" value="UniProtKB-SubCell"/>
</dbReference>
<proteinExistence type="inferred from homology"/>
<evidence type="ECO:0000256" key="1">
    <source>
        <dbReference type="ARBA" id="ARBA00004141"/>
    </source>
</evidence>
<feature type="region of interest" description="Disordered" evidence="16">
    <location>
        <begin position="1"/>
        <end position="21"/>
    </location>
</feature>
<dbReference type="GO" id="GO:0004930">
    <property type="term" value="F:G protein-coupled receptor activity"/>
    <property type="evidence" value="ECO:0007669"/>
    <property type="project" value="UniProtKB-KW"/>
</dbReference>
<evidence type="ECO:0000256" key="10">
    <source>
        <dbReference type="ARBA" id="ARBA00023136"/>
    </source>
</evidence>
<feature type="transmembrane region" description="Helical" evidence="17">
    <location>
        <begin position="383"/>
        <end position="406"/>
    </location>
</feature>
<feature type="transmembrane region" description="Helical" evidence="17">
    <location>
        <begin position="418"/>
        <end position="439"/>
    </location>
</feature>
<dbReference type="PRINTS" id="PR00237">
    <property type="entry name" value="GPCRRHODOPSN"/>
</dbReference>
<dbReference type="PANTHER" id="PTHR24240">
    <property type="entry name" value="OPSIN"/>
    <property type="match status" value="1"/>
</dbReference>
<keyword evidence="10 17" id="KW-0472">Membrane</keyword>
<evidence type="ECO:0000256" key="5">
    <source>
        <dbReference type="ARBA" id="ARBA00022692"/>
    </source>
</evidence>
<dbReference type="PROSITE" id="PS50262">
    <property type="entry name" value="G_PROTEIN_RECEP_F1_2"/>
    <property type="match status" value="1"/>
</dbReference>
<keyword evidence="6" id="KW-0681">Retinal protein</keyword>
<dbReference type="InterPro" id="IPR000276">
    <property type="entry name" value="GPCR_Rhodpsn"/>
</dbReference>
<evidence type="ECO:0000256" key="11">
    <source>
        <dbReference type="ARBA" id="ARBA00023170"/>
    </source>
</evidence>
<sequence>MAYANNYSQYDPLASPQLGHLHKNQNTTTQYAQQQAYTTLSQPTHQQIQPQHAMMSYSQPPTCSQTSSYQPYVNYPSLPNNNTENGWQQVTYGKKRNRTYDEDKDPNSKAKQAGYWLGEDVPVSNRLNIALFLLQPFYIKYAFRVSFPNVTDVDINKYIGFALDSAGDRSGGRKERKILNPKLHIYLSPSLRTPANALVMNLAISDALMMSKMPVFIFNSLSLGPVLGSVGCRIYGFVGGLSGTLSICTLAAISLNRYYVIKFPLNMRFTSTRSKLCIIIAWIYSVIFASIPLFDSPLGSYVPEGYLTSCSFDYLSPVAEVKIFILIFFVAAWAVPFTMITFCYIHIWIAVLETRNVAKTGKESSRNIKEDEKRRQDLKLAGTIFLIIILWFTAWTPYAVVALLGISNNSKLITPLASMIPALFCKTASCIDPFIYAITNPKFKYEVKKCFFKGSLRAKPSTKIWTTQYSSERQRSTKRDQNSSQSASEEVKEEIVMLSGTQRQKLNKESELARETLLSKVPKPTNCFNTSSSTPAPEVPSTSFQGTGEEIPVVPANIEDTSDNQEVNLTLTSDIDKDTTLALSGDPGTWPELILNEQRNDLILKSPSG</sequence>
<name>A0AAN7PCB8_9COLE</name>
<feature type="compositionally biased region" description="Basic and acidic residues" evidence="16">
    <location>
        <begin position="472"/>
        <end position="481"/>
    </location>
</feature>
<keyword evidence="14" id="KW-0844">Vision</keyword>
<dbReference type="InterPro" id="IPR027430">
    <property type="entry name" value="Retinal_BS"/>
</dbReference>